<proteinExistence type="predicted"/>
<organism evidence="2 3">
    <name type="scientific">Staphylococcus phage phiSA12</name>
    <dbReference type="NCBI Taxonomy" id="1450142"/>
    <lineage>
        <taxon>Viruses</taxon>
        <taxon>Duplodnaviria</taxon>
        <taxon>Heunggongvirae</taxon>
        <taxon>Uroviricota</taxon>
        <taxon>Caudoviricetes</taxon>
        <taxon>Herelleviridae</taxon>
        <taxon>Twortvirinae</taxon>
        <taxon>Kayvirus</taxon>
        <taxon>Kayvirus SA12</taxon>
    </lineage>
</organism>
<dbReference type="Proteomes" id="UP000019126">
    <property type="component" value="Segment"/>
</dbReference>
<dbReference type="GO" id="GO:0008803">
    <property type="term" value="F:bis(5'-nucleosyl)-tetraphosphatase (symmetrical) activity"/>
    <property type="evidence" value="ECO:0007669"/>
    <property type="project" value="TreeGrafter"/>
</dbReference>
<dbReference type="InterPro" id="IPR050126">
    <property type="entry name" value="Ap4A_hydrolase"/>
</dbReference>
<sequence length="236" mass="28082">MAIYVVPDIHGEYEKLITIMNKIDKERQPGDVIVFLGDYIDRGDKSREVVNYVFERVSNDEDIIPLLGNHDDAFWHSIENIERLDIYNVEWFARYCIETLESYGIDTTPLKSFELNQNEFYREYFDNFVEEIREFKESEDYRKFKIIMVNCRKYYKEGKYIFSHSGGVSWKPIEEQTIDQLLWSRDFQPRNDGFIHVCGHTPTISGEVEEHNDMLLCDVGAVFRDIDLPLIKLEKY</sequence>
<dbReference type="GO" id="GO:0110154">
    <property type="term" value="P:RNA decapping"/>
    <property type="evidence" value="ECO:0007669"/>
    <property type="project" value="TreeGrafter"/>
</dbReference>
<dbReference type="KEGG" id="vg:18500108"/>
<dbReference type="PANTHER" id="PTHR42850">
    <property type="entry name" value="METALLOPHOSPHOESTERASE"/>
    <property type="match status" value="1"/>
</dbReference>
<name>W0TUS5_9CAUD</name>
<dbReference type="GeneID" id="18500108"/>
<dbReference type="SUPFAM" id="SSF56300">
    <property type="entry name" value="Metallo-dependent phosphatases"/>
    <property type="match status" value="1"/>
</dbReference>
<keyword evidence="3" id="KW-1185">Reference proteome</keyword>
<accession>W0TUS5</accession>
<dbReference type="RefSeq" id="YP_009006684.1">
    <property type="nucleotide sequence ID" value="NC_023573.1"/>
</dbReference>
<dbReference type="InterPro" id="IPR004843">
    <property type="entry name" value="Calcineurin-like_PHP"/>
</dbReference>
<dbReference type="PANTHER" id="PTHR42850:SF4">
    <property type="entry name" value="ZINC-DEPENDENT ENDOPOLYPHOSPHATASE"/>
    <property type="match status" value="1"/>
</dbReference>
<dbReference type="InterPro" id="IPR029052">
    <property type="entry name" value="Metallo-depent_PP-like"/>
</dbReference>
<reference evidence="2 3" key="1">
    <citation type="submission" date="2014-01" db="EMBL/GenBank/DDBJ databases">
        <title>Genomic analysis and determination of host recognition proteins in staphylococcal Twort-like phages.</title>
        <authorList>
            <person name="Takeuchi I."/>
            <person name="Osada K."/>
            <person name="Asakawa H."/>
            <person name="Miyanaga K."/>
            <person name="Tanji Y."/>
        </authorList>
    </citation>
    <scope>NUCLEOTIDE SEQUENCE [LARGE SCALE GENOMIC DNA]</scope>
    <source>
        <strain evidence="2">PhiSA012</strain>
    </source>
</reference>
<dbReference type="Pfam" id="PF00149">
    <property type="entry name" value="Metallophos"/>
    <property type="match status" value="1"/>
</dbReference>
<dbReference type="GO" id="GO:0016791">
    <property type="term" value="F:phosphatase activity"/>
    <property type="evidence" value="ECO:0007669"/>
    <property type="project" value="TreeGrafter"/>
</dbReference>
<evidence type="ECO:0000313" key="2">
    <source>
        <dbReference type="EMBL" id="BAO47060.1"/>
    </source>
</evidence>
<evidence type="ECO:0000259" key="1">
    <source>
        <dbReference type="Pfam" id="PF00149"/>
    </source>
</evidence>
<dbReference type="EMBL" id="AB903967">
    <property type="protein sequence ID" value="BAO47060.1"/>
    <property type="molecule type" value="Genomic_DNA"/>
</dbReference>
<dbReference type="Gene3D" id="3.60.21.10">
    <property type="match status" value="1"/>
</dbReference>
<evidence type="ECO:0000313" key="3">
    <source>
        <dbReference type="Proteomes" id="UP000019126"/>
    </source>
</evidence>
<dbReference type="OrthoDB" id="22132at10239"/>
<feature type="domain" description="Calcineurin-like phosphoesterase" evidence="1">
    <location>
        <begin position="1"/>
        <end position="227"/>
    </location>
</feature>
<protein>
    <submittedName>
        <fullName evidence="2">Serine/threonine protein phosphatase</fullName>
    </submittedName>
</protein>